<evidence type="ECO:0000256" key="1">
    <source>
        <dbReference type="SAM" id="MobiDB-lite"/>
    </source>
</evidence>
<gene>
    <name evidence="3" type="ORF">PSNMU_V1.4_AUG-EV-PASAV3_0044740</name>
</gene>
<dbReference type="AlphaFoldDB" id="A0A448Z6S2"/>
<sequence>MEPGERWMATLRTAVVGGALDKAAARHLERGGLPLLYSITMKTGGRPLAEALDACLEASASSGGGPVVFHCQKGKDRTGILSMLLQECLGGSTDRDMVESYALSGSNIGELPNQTRAGDGGDSSSSSSSTIDWSYFRGSPASAMEDTLAWTRRNYGSVEGYLDSICFGEEKRAQLRKHCLR</sequence>
<dbReference type="InterPro" id="IPR026893">
    <property type="entry name" value="Tyr/Ser_Pase_IphP-type"/>
</dbReference>
<dbReference type="Pfam" id="PF13350">
    <property type="entry name" value="Y_phosphatase3"/>
    <property type="match status" value="1"/>
</dbReference>
<reference evidence="3 4" key="1">
    <citation type="submission" date="2019-01" db="EMBL/GenBank/DDBJ databases">
        <authorList>
            <person name="Ferrante I. M."/>
        </authorList>
    </citation>
    <scope>NUCLEOTIDE SEQUENCE [LARGE SCALE GENOMIC DNA]</scope>
    <source>
        <strain evidence="3 4">B856</strain>
    </source>
</reference>
<feature type="region of interest" description="Disordered" evidence="1">
    <location>
        <begin position="109"/>
        <end position="128"/>
    </location>
</feature>
<dbReference type="PROSITE" id="PS00383">
    <property type="entry name" value="TYR_PHOSPHATASE_1"/>
    <property type="match status" value="1"/>
</dbReference>
<dbReference type="PROSITE" id="PS50056">
    <property type="entry name" value="TYR_PHOSPHATASE_2"/>
    <property type="match status" value="1"/>
</dbReference>
<accession>A0A448Z6S2</accession>
<dbReference type="InterPro" id="IPR000387">
    <property type="entry name" value="Tyr_Pase_dom"/>
</dbReference>
<dbReference type="EMBL" id="CAACVS010000138">
    <property type="protein sequence ID" value="VEU37733.1"/>
    <property type="molecule type" value="Genomic_DNA"/>
</dbReference>
<evidence type="ECO:0000313" key="4">
    <source>
        <dbReference type="Proteomes" id="UP000291116"/>
    </source>
</evidence>
<dbReference type="InterPro" id="IPR016130">
    <property type="entry name" value="Tyr_Pase_AS"/>
</dbReference>
<dbReference type="InterPro" id="IPR029021">
    <property type="entry name" value="Prot-tyrosine_phosphatase-like"/>
</dbReference>
<evidence type="ECO:0000313" key="3">
    <source>
        <dbReference type="EMBL" id="VEU37733.1"/>
    </source>
</evidence>
<feature type="domain" description="Tyrosine specific protein phosphatases" evidence="2">
    <location>
        <begin position="46"/>
        <end position="84"/>
    </location>
</feature>
<dbReference type="OrthoDB" id="449382at2759"/>
<name>A0A448Z6S2_9STRA</name>
<protein>
    <recommendedName>
        <fullName evidence="2">Tyrosine specific protein phosphatases domain-containing protein</fullName>
    </recommendedName>
</protein>
<proteinExistence type="predicted"/>
<dbReference type="SUPFAM" id="SSF52799">
    <property type="entry name" value="(Phosphotyrosine protein) phosphatases II"/>
    <property type="match status" value="1"/>
</dbReference>
<keyword evidence="4" id="KW-1185">Reference proteome</keyword>
<dbReference type="Gene3D" id="3.90.190.10">
    <property type="entry name" value="Protein tyrosine phosphatase superfamily"/>
    <property type="match status" value="1"/>
</dbReference>
<dbReference type="Proteomes" id="UP000291116">
    <property type="component" value="Unassembled WGS sequence"/>
</dbReference>
<dbReference type="GO" id="GO:0004721">
    <property type="term" value="F:phosphoprotein phosphatase activity"/>
    <property type="evidence" value="ECO:0007669"/>
    <property type="project" value="InterPro"/>
</dbReference>
<evidence type="ECO:0000259" key="2">
    <source>
        <dbReference type="PROSITE" id="PS50056"/>
    </source>
</evidence>
<organism evidence="3 4">
    <name type="scientific">Pseudo-nitzschia multistriata</name>
    <dbReference type="NCBI Taxonomy" id="183589"/>
    <lineage>
        <taxon>Eukaryota</taxon>
        <taxon>Sar</taxon>
        <taxon>Stramenopiles</taxon>
        <taxon>Ochrophyta</taxon>
        <taxon>Bacillariophyta</taxon>
        <taxon>Bacillariophyceae</taxon>
        <taxon>Bacillariophycidae</taxon>
        <taxon>Bacillariales</taxon>
        <taxon>Bacillariaceae</taxon>
        <taxon>Pseudo-nitzschia</taxon>
    </lineage>
</organism>